<feature type="domain" description="Ku" evidence="3">
    <location>
        <begin position="52"/>
        <end position="180"/>
    </location>
</feature>
<dbReference type="InterPro" id="IPR009187">
    <property type="entry name" value="Prok_Ku"/>
</dbReference>
<comment type="caution">
    <text evidence="4">The sequence shown here is derived from an EMBL/GenBank/DDBJ whole genome shotgun (WGS) entry which is preliminary data.</text>
</comment>
<evidence type="ECO:0000259" key="3">
    <source>
        <dbReference type="SMART" id="SM00559"/>
    </source>
</evidence>
<dbReference type="Pfam" id="PF02735">
    <property type="entry name" value="Ku"/>
    <property type="match status" value="1"/>
</dbReference>
<keyword evidence="2" id="KW-0227">DNA damage</keyword>
<evidence type="ECO:0000313" key="5">
    <source>
        <dbReference type="Proteomes" id="UP000767291"/>
    </source>
</evidence>
<dbReference type="SUPFAM" id="SSF100939">
    <property type="entry name" value="SPOC domain-like"/>
    <property type="match status" value="1"/>
</dbReference>
<comment type="similarity">
    <text evidence="2">Belongs to the prokaryotic Ku family.</text>
</comment>
<sequence length="261" mass="29813">MAVAHKSAISVGMIYIPCGLYKTTRDISINFNQLCKDTHQRIKYKKFCGDCGKEVKAPDIIKGYEFEKDKYVTITSDELEKIKTKKDKTIHIIQFSKMSEIENIYYDKNYYIAPDIGGEKAYELFRQSMLKQKKVAIAKTVLGTNETLIVLYPTKEGIIAKTLFYAEEVQEMPKSKGKAQVEKSELDMANSLIESMTKEFDIAVYHDEYQERLRDAIEKKIAGQEIISADSDKPNNVIDLMEALKKTVDMAQNNDLKTGTK</sequence>
<accession>A0ABS4E7C4</accession>
<dbReference type="PANTHER" id="PTHR41251">
    <property type="entry name" value="NON-HOMOLOGOUS END JOINING PROTEIN KU"/>
    <property type="match status" value="1"/>
</dbReference>
<dbReference type="InterPro" id="IPR016194">
    <property type="entry name" value="SPOC-like_C_dom_sf"/>
</dbReference>
<gene>
    <name evidence="2" type="primary">ku</name>
    <name evidence="4" type="ORF">J2Z43_000209</name>
</gene>
<comment type="function">
    <text evidence="2">With LigD forms a non-homologous end joining (NHEJ) DNA repair enzyme, which repairs dsDNA breaks with reduced fidelity. Binds linear dsDNA with 5'- and 3'- overhangs but not closed circular dsDNA nor ssDNA. Recruits and stimulates the ligase activity of LigD.</text>
</comment>
<comment type="subunit">
    <text evidence="2">Homodimer. Interacts with LigD.</text>
</comment>
<protein>
    <recommendedName>
        <fullName evidence="2">Non-homologous end joining protein Ku</fullName>
    </recommendedName>
</protein>
<keyword evidence="1 2" id="KW-0238">DNA-binding</keyword>
<dbReference type="RefSeq" id="WP_209455451.1">
    <property type="nucleotide sequence ID" value="NZ_BAAACS010000017.1"/>
</dbReference>
<proteinExistence type="inferred from homology"/>
<keyword evidence="2" id="KW-0233">DNA recombination</keyword>
<evidence type="ECO:0000256" key="1">
    <source>
        <dbReference type="ARBA" id="ARBA00023125"/>
    </source>
</evidence>
<dbReference type="PIRSF" id="PIRSF006493">
    <property type="entry name" value="Prok_Ku"/>
    <property type="match status" value="1"/>
</dbReference>
<dbReference type="InterPro" id="IPR006164">
    <property type="entry name" value="DNA_bd_Ku70/Ku80"/>
</dbReference>
<keyword evidence="5" id="KW-1185">Reference proteome</keyword>
<keyword evidence="2" id="KW-0234">DNA repair</keyword>
<dbReference type="Gene3D" id="2.40.290.10">
    <property type="match status" value="1"/>
</dbReference>
<dbReference type="Proteomes" id="UP000767291">
    <property type="component" value="Unassembled WGS sequence"/>
</dbReference>
<reference evidence="4 5" key="1">
    <citation type="submission" date="2021-03" db="EMBL/GenBank/DDBJ databases">
        <title>Genomic Encyclopedia of Type Strains, Phase IV (KMG-IV): sequencing the most valuable type-strain genomes for metagenomic binning, comparative biology and taxonomic classification.</title>
        <authorList>
            <person name="Goeker M."/>
        </authorList>
    </citation>
    <scope>NUCLEOTIDE SEQUENCE [LARGE SCALE GENOMIC DNA]</scope>
    <source>
        <strain evidence="4 5">DSM 1289</strain>
    </source>
</reference>
<dbReference type="EMBL" id="JAGGJX010000001">
    <property type="protein sequence ID" value="MBP1853819.1"/>
    <property type="molecule type" value="Genomic_DNA"/>
</dbReference>
<dbReference type="HAMAP" id="MF_01875">
    <property type="entry name" value="Prokaryotic_Ku"/>
    <property type="match status" value="1"/>
</dbReference>
<evidence type="ECO:0000313" key="4">
    <source>
        <dbReference type="EMBL" id="MBP1853819.1"/>
    </source>
</evidence>
<evidence type="ECO:0000256" key="2">
    <source>
        <dbReference type="HAMAP-Rule" id="MF_01875"/>
    </source>
</evidence>
<dbReference type="SMART" id="SM00559">
    <property type="entry name" value="Ku78"/>
    <property type="match status" value="1"/>
</dbReference>
<name>A0ABS4E7C4_9FIRM</name>
<dbReference type="PANTHER" id="PTHR41251:SF1">
    <property type="entry name" value="NON-HOMOLOGOUS END JOINING PROTEIN KU"/>
    <property type="match status" value="1"/>
</dbReference>
<organism evidence="4 5">
    <name type="scientific">Metaclostridioides mangenotii</name>
    <dbReference type="NCBI Taxonomy" id="1540"/>
    <lineage>
        <taxon>Bacteria</taxon>
        <taxon>Bacillati</taxon>
        <taxon>Bacillota</taxon>
        <taxon>Clostridia</taxon>
        <taxon>Peptostreptococcales</taxon>
        <taxon>Peptostreptococcaceae</taxon>
        <taxon>Metaclostridioides</taxon>
    </lineage>
</organism>
<dbReference type="NCBIfam" id="TIGR02772">
    <property type="entry name" value="Ku_bact"/>
    <property type="match status" value="1"/>
</dbReference>